<dbReference type="PANTHER" id="PTHR34984:SF1">
    <property type="entry name" value="CARBON STORAGE REGULATOR"/>
    <property type="match status" value="1"/>
</dbReference>
<proteinExistence type="inferred from homology"/>
<evidence type="ECO:0000256" key="6">
    <source>
        <dbReference type="SAM" id="MobiDB-lite"/>
    </source>
</evidence>
<name>A0A517RPD2_9PLAN</name>
<evidence type="ECO:0000256" key="2">
    <source>
        <dbReference type="ARBA" id="ARBA00022491"/>
    </source>
</evidence>
<dbReference type="GO" id="GO:0006109">
    <property type="term" value="P:regulation of carbohydrate metabolic process"/>
    <property type="evidence" value="ECO:0007669"/>
    <property type="project" value="InterPro"/>
</dbReference>
<dbReference type="Proteomes" id="UP000317171">
    <property type="component" value="Chromosome"/>
</dbReference>
<dbReference type="Gene3D" id="2.60.40.4380">
    <property type="entry name" value="Translational regulator CsrA"/>
    <property type="match status" value="1"/>
</dbReference>
<dbReference type="FunFam" id="2.60.40.4380:FF:000002">
    <property type="entry name" value="Translational regulator CsrA"/>
    <property type="match status" value="1"/>
</dbReference>
<feature type="region of interest" description="Disordered" evidence="6">
    <location>
        <begin position="54"/>
        <end position="76"/>
    </location>
</feature>
<dbReference type="GO" id="GO:0048027">
    <property type="term" value="F:mRNA 5'-UTR binding"/>
    <property type="evidence" value="ECO:0007669"/>
    <property type="project" value="UniProtKB-UniRule"/>
</dbReference>
<evidence type="ECO:0000256" key="3">
    <source>
        <dbReference type="ARBA" id="ARBA00022845"/>
    </source>
</evidence>
<comment type="function">
    <text evidence="5">A translational regulator that binds mRNA to regulate translation initiation and/or mRNA stability. Usually binds in the 5'-UTR at or near the Shine-Dalgarno sequence preventing ribosome-binding, thus repressing translation. Its main target seems to be the major flagellin gene, while its function is anatagonized by FliW.</text>
</comment>
<dbReference type="OrthoDB" id="9809061at2"/>
<keyword evidence="4 5" id="KW-0694">RNA-binding</keyword>
<evidence type="ECO:0000313" key="8">
    <source>
        <dbReference type="Proteomes" id="UP000317171"/>
    </source>
</evidence>
<organism evidence="7 8">
    <name type="scientific">Gimesia alba</name>
    <dbReference type="NCBI Taxonomy" id="2527973"/>
    <lineage>
        <taxon>Bacteria</taxon>
        <taxon>Pseudomonadati</taxon>
        <taxon>Planctomycetota</taxon>
        <taxon>Planctomycetia</taxon>
        <taxon>Planctomycetales</taxon>
        <taxon>Planctomycetaceae</taxon>
        <taxon>Gimesia</taxon>
    </lineage>
</organism>
<evidence type="ECO:0000256" key="1">
    <source>
        <dbReference type="ARBA" id="ARBA00022490"/>
    </source>
</evidence>
<dbReference type="SUPFAM" id="SSF117130">
    <property type="entry name" value="CsrA-like"/>
    <property type="match status" value="1"/>
</dbReference>
<dbReference type="InterPro" id="IPR003751">
    <property type="entry name" value="CsrA"/>
</dbReference>
<reference evidence="7 8" key="1">
    <citation type="submission" date="2019-02" db="EMBL/GenBank/DDBJ databases">
        <title>Deep-cultivation of Planctomycetes and their phenomic and genomic characterization uncovers novel biology.</title>
        <authorList>
            <person name="Wiegand S."/>
            <person name="Jogler M."/>
            <person name="Boedeker C."/>
            <person name="Pinto D."/>
            <person name="Vollmers J."/>
            <person name="Rivas-Marin E."/>
            <person name="Kohn T."/>
            <person name="Peeters S.H."/>
            <person name="Heuer A."/>
            <person name="Rast P."/>
            <person name="Oberbeckmann S."/>
            <person name="Bunk B."/>
            <person name="Jeske O."/>
            <person name="Meyerdierks A."/>
            <person name="Storesund J.E."/>
            <person name="Kallscheuer N."/>
            <person name="Luecker S."/>
            <person name="Lage O.M."/>
            <person name="Pohl T."/>
            <person name="Merkel B.J."/>
            <person name="Hornburger P."/>
            <person name="Mueller R.-W."/>
            <person name="Bruemmer F."/>
            <person name="Labrenz M."/>
            <person name="Spormann A.M."/>
            <person name="Op den Camp H."/>
            <person name="Overmann J."/>
            <person name="Amann R."/>
            <person name="Jetten M.S.M."/>
            <person name="Mascher T."/>
            <person name="Medema M.H."/>
            <person name="Devos D.P."/>
            <person name="Kaster A.-K."/>
            <person name="Ovreas L."/>
            <person name="Rohde M."/>
            <person name="Galperin M.Y."/>
            <person name="Jogler C."/>
        </authorList>
    </citation>
    <scope>NUCLEOTIDE SEQUENCE [LARGE SCALE GENOMIC DNA]</scope>
    <source>
        <strain evidence="7 8">Pan241w</strain>
    </source>
</reference>
<dbReference type="GO" id="GO:0005829">
    <property type="term" value="C:cytosol"/>
    <property type="evidence" value="ECO:0007669"/>
    <property type="project" value="TreeGrafter"/>
</dbReference>
<dbReference type="HAMAP" id="MF_00167">
    <property type="entry name" value="CsrA"/>
    <property type="match status" value="1"/>
</dbReference>
<evidence type="ECO:0000256" key="5">
    <source>
        <dbReference type="HAMAP-Rule" id="MF_00167"/>
    </source>
</evidence>
<evidence type="ECO:0000313" key="7">
    <source>
        <dbReference type="EMBL" id="QDT45729.1"/>
    </source>
</evidence>
<comment type="similarity">
    <text evidence="5">Belongs to the CsrA/RsmA family.</text>
</comment>
<sequence>MLVLSRQRDESIIIGDNIVITIVDIRGDKVRLGIQAPTEIPVHRQEVYDAIQRENAMKESEARRPSSQSPSKNASE</sequence>
<protein>
    <recommendedName>
        <fullName evidence="5">Translational regulator CsrA</fullName>
    </recommendedName>
</protein>
<feature type="compositionally biased region" description="Basic and acidic residues" evidence="6">
    <location>
        <begin position="54"/>
        <end position="64"/>
    </location>
</feature>
<dbReference type="NCBIfam" id="NF002469">
    <property type="entry name" value="PRK01712.1"/>
    <property type="match status" value="1"/>
</dbReference>
<accession>A0A517RPD2</accession>
<dbReference type="NCBIfam" id="TIGR00202">
    <property type="entry name" value="csrA"/>
    <property type="match status" value="1"/>
</dbReference>
<dbReference type="EMBL" id="CP036269">
    <property type="protein sequence ID" value="QDT45729.1"/>
    <property type="molecule type" value="Genomic_DNA"/>
</dbReference>
<feature type="compositionally biased region" description="Polar residues" evidence="6">
    <location>
        <begin position="65"/>
        <end position="76"/>
    </location>
</feature>
<dbReference type="Pfam" id="PF02599">
    <property type="entry name" value="CsrA"/>
    <property type="match status" value="1"/>
</dbReference>
<dbReference type="AlphaFoldDB" id="A0A517RPD2"/>
<gene>
    <name evidence="7" type="primary">csrA_6</name>
    <name evidence="5" type="synonym">csrA</name>
    <name evidence="7" type="ORF">Pan241w_58570</name>
</gene>
<comment type="subcellular location">
    <subcellularLocation>
        <location evidence="5">Cytoplasm</location>
    </subcellularLocation>
</comment>
<dbReference type="GO" id="GO:1902208">
    <property type="term" value="P:regulation of bacterial-type flagellum assembly"/>
    <property type="evidence" value="ECO:0007669"/>
    <property type="project" value="UniProtKB-UniRule"/>
</dbReference>
<keyword evidence="1 5" id="KW-0963">Cytoplasm</keyword>
<keyword evidence="3 5" id="KW-0810">Translation regulation</keyword>
<dbReference type="InterPro" id="IPR036107">
    <property type="entry name" value="CsrA_sf"/>
</dbReference>
<dbReference type="PANTHER" id="PTHR34984">
    <property type="entry name" value="CARBON STORAGE REGULATOR"/>
    <property type="match status" value="1"/>
</dbReference>
<keyword evidence="5" id="KW-1005">Bacterial flagellum biogenesis</keyword>
<dbReference type="KEGG" id="gaz:Pan241w_58570"/>
<comment type="subunit">
    <text evidence="5">Homodimer; the beta-strands of each monomer intercalate to form a hydrophobic core, while the alpha-helices form wings that extend away from the core.</text>
</comment>
<dbReference type="GO" id="GO:0044781">
    <property type="term" value="P:bacterial-type flagellum organization"/>
    <property type="evidence" value="ECO:0007669"/>
    <property type="project" value="UniProtKB-KW"/>
</dbReference>
<keyword evidence="2 5" id="KW-0678">Repressor</keyword>
<keyword evidence="8" id="KW-1185">Reference proteome</keyword>
<dbReference type="RefSeq" id="WP_145222645.1">
    <property type="nucleotide sequence ID" value="NZ_CP036269.1"/>
</dbReference>
<evidence type="ECO:0000256" key="4">
    <source>
        <dbReference type="ARBA" id="ARBA00022884"/>
    </source>
</evidence>
<dbReference type="GO" id="GO:0006402">
    <property type="term" value="P:mRNA catabolic process"/>
    <property type="evidence" value="ECO:0007669"/>
    <property type="project" value="InterPro"/>
</dbReference>
<dbReference type="GO" id="GO:0045947">
    <property type="term" value="P:negative regulation of translational initiation"/>
    <property type="evidence" value="ECO:0007669"/>
    <property type="project" value="UniProtKB-UniRule"/>
</dbReference>